<reference evidence="1 2" key="1">
    <citation type="submission" date="2014-04" db="EMBL/GenBank/DDBJ databases">
        <title>Draft Genome Sequence of Synergistes jonesii.</title>
        <authorList>
            <person name="Coil D.A."/>
            <person name="Eisen J.A."/>
            <person name="Holland-Moritz H.E."/>
        </authorList>
    </citation>
    <scope>NUCLEOTIDE SEQUENCE [LARGE SCALE GENOMIC DNA]</scope>
    <source>
        <strain evidence="1 2">78-1</strain>
    </source>
</reference>
<dbReference type="eggNOG" id="COG0456">
    <property type="taxonomic scope" value="Bacteria"/>
</dbReference>
<organism evidence="1 2">
    <name type="scientific">Synergistes jonesii</name>
    <dbReference type="NCBI Taxonomy" id="2754"/>
    <lineage>
        <taxon>Bacteria</taxon>
        <taxon>Thermotogati</taxon>
        <taxon>Synergistota</taxon>
        <taxon>Synergistia</taxon>
        <taxon>Synergistales</taxon>
        <taxon>Synergistaceae</taxon>
        <taxon>Synergistes</taxon>
    </lineage>
</organism>
<evidence type="ECO:0000313" key="2">
    <source>
        <dbReference type="Proteomes" id="UP000027665"/>
    </source>
</evidence>
<evidence type="ECO:0000313" key="1">
    <source>
        <dbReference type="EMBL" id="KEJ92504.1"/>
    </source>
</evidence>
<dbReference type="RefSeq" id="WP_051682688.1">
    <property type="nucleotide sequence ID" value="NZ_JMKI01000026.1"/>
</dbReference>
<dbReference type="SUPFAM" id="SSF55729">
    <property type="entry name" value="Acyl-CoA N-acyltransferases (Nat)"/>
    <property type="match status" value="1"/>
</dbReference>
<dbReference type="GeneID" id="90984791"/>
<dbReference type="AlphaFoldDB" id="A0A073IRY2"/>
<sequence>MNLFKENNSLKIFIRRHRADGAAQIEKCELCRLGPKDIEDTATLHNKVANGLSHEIFVPSPYEEIERFLGGEGLAVGIRSGDKLVAARTVKMSCAWANEAAEEYEMDFGADEFPAVTGFCVVDWAYRGNNVQYLTQYLVEDIVSREHTSLVTTVSPKNIFSLNNILVCNFRIIGLKAVYGGYLRYVLKKDFRPSLLPIWTHGHRQINIRDKAAQIEAIAEGYAGYKLVRKHTSGFHILYAKVAAEA</sequence>
<dbReference type="EMBL" id="JMKI01000026">
    <property type="protein sequence ID" value="KEJ92504.1"/>
    <property type="molecule type" value="Genomic_DNA"/>
</dbReference>
<dbReference type="Proteomes" id="UP000027665">
    <property type="component" value="Unassembled WGS sequence"/>
</dbReference>
<gene>
    <name evidence="1" type="ORF">EH55_03325</name>
</gene>
<evidence type="ECO:0008006" key="3">
    <source>
        <dbReference type="Google" id="ProtNLM"/>
    </source>
</evidence>
<dbReference type="OrthoDB" id="8750087at2"/>
<proteinExistence type="predicted"/>
<accession>A0A073IRY2</accession>
<keyword evidence="2" id="KW-1185">Reference proteome</keyword>
<dbReference type="InterPro" id="IPR016181">
    <property type="entry name" value="Acyl_CoA_acyltransferase"/>
</dbReference>
<dbReference type="STRING" id="2754.EH55_03325"/>
<protein>
    <recommendedName>
        <fullName evidence="3">N-acetyltransferase domain-containing protein</fullName>
    </recommendedName>
</protein>
<comment type="caution">
    <text evidence="1">The sequence shown here is derived from an EMBL/GenBank/DDBJ whole genome shotgun (WGS) entry which is preliminary data.</text>
</comment>
<name>A0A073IRY2_9BACT</name>